<dbReference type="AlphaFoldDB" id="A0A7G4WF18"/>
<evidence type="ECO:0000256" key="4">
    <source>
        <dbReference type="RuleBase" id="RU003718"/>
    </source>
</evidence>
<evidence type="ECO:0000256" key="1">
    <source>
        <dbReference type="ARBA" id="ARBA00009995"/>
    </source>
</evidence>
<name>A0A7G4WF18_9MARC</name>
<dbReference type="EMBL" id="MN648207">
    <property type="protein sequence ID" value="QMU23734.1"/>
    <property type="molecule type" value="mRNA"/>
</dbReference>
<dbReference type="Gene3D" id="3.40.50.2000">
    <property type="entry name" value="Glycogen Phosphorylase B"/>
    <property type="match status" value="2"/>
</dbReference>
<dbReference type="InterPro" id="IPR035595">
    <property type="entry name" value="UDP_glycos_trans_CS"/>
</dbReference>
<keyword evidence="2 4" id="KW-0328">Glycosyltransferase</keyword>
<reference evidence="6" key="1">
    <citation type="submission" date="2019-11" db="EMBL/GenBank/DDBJ databases">
        <authorList>
            <person name="Zhu T."/>
        </authorList>
    </citation>
    <scope>NUCLEOTIDE SEQUENCE</scope>
</reference>
<evidence type="ECO:0000313" key="6">
    <source>
        <dbReference type="EMBL" id="QMU23734.1"/>
    </source>
</evidence>
<dbReference type="PROSITE" id="PS00375">
    <property type="entry name" value="UDPGT"/>
    <property type="match status" value="1"/>
</dbReference>
<evidence type="ECO:0000256" key="2">
    <source>
        <dbReference type="ARBA" id="ARBA00022676"/>
    </source>
</evidence>
<proteinExistence type="evidence at transcript level"/>
<dbReference type="Pfam" id="PF00201">
    <property type="entry name" value="UDPGT"/>
    <property type="match status" value="1"/>
</dbReference>
<dbReference type="EC" id="2.4.1.-" evidence="5"/>
<dbReference type="FunFam" id="3.40.50.2000:FF:000056">
    <property type="entry name" value="Glycosyltransferase"/>
    <property type="match status" value="1"/>
</dbReference>
<dbReference type="PANTHER" id="PTHR48048:SF30">
    <property type="entry name" value="GLYCOSYLTRANSFERASE"/>
    <property type="match status" value="1"/>
</dbReference>
<sequence>MSAGMESEGCTHGHSDGVNNDYANGIEKGTCTHLLIVPMVLQAAAASAFRLAKKLSGRGVTVTLVMIKQNADELHRMYSREALQTLRISIEALDGYQPPSLPFPQLHSASLKDAFRMFKEKLIANKKAGLPVPTCILADRWIPWIEDIANVLDIPRYIFVSNAVTLSRVIQLYHEKEDELKSLPNGPDWFQKSYELLRQQPGLEFLKKATDVPYATIDNGWFDYFRDIGRSFPGAHGIVFNSFYALEHQSVEAFRSAYPGSNKLKVPPVYLIGPLATAGEFNNVSFVAGLEDTHKECVEWLQAQPTKSVLFICLGGATRLFGEQITQLARALEASECRFLWALTKGRGNFESVDEVLPPGYLERVRGRGKIVTGWVGQVEILSNPAVGVFLSHCGWQSVLESLTCGVPLLGWPQTGDQPLNCRWMQEALKVGMRVTEKEPGELVEQHEFEEAIKTLMSEKERTVLAANAAKMMSMAAEAVAAGGPSDIALDQLVESFSTFIRGN</sequence>
<comment type="similarity">
    <text evidence="1 4">Belongs to the UDP-glycosyltransferase family.</text>
</comment>
<evidence type="ECO:0000256" key="5">
    <source>
        <dbReference type="RuleBase" id="RU362057"/>
    </source>
</evidence>
<protein>
    <recommendedName>
        <fullName evidence="5">Glycosyltransferase</fullName>
        <ecNumber evidence="5">2.4.1.-</ecNumber>
    </recommendedName>
</protein>
<dbReference type="PANTHER" id="PTHR48048">
    <property type="entry name" value="GLYCOSYLTRANSFERASE"/>
    <property type="match status" value="1"/>
</dbReference>
<accession>A0A7G4WF18</accession>
<dbReference type="GO" id="GO:0035251">
    <property type="term" value="F:UDP-glucosyltransferase activity"/>
    <property type="evidence" value="ECO:0007669"/>
    <property type="project" value="InterPro"/>
</dbReference>
<organism evidence="6">
    <name type="scientific">Plagiochasma appendiculatum</name>
    <dbReference type="NCBI Taxonomy" id="157224"/>
    <lineage>
        <taxon>Eukaryota</taxon>
        <taxon>Viridiplantae</taxon>
        <taxon>Streptophyta</taxon>
        <taxon>Embryophyta</taxon>
        <taxon>Marchantiophyta</taxon>
        <taxon>Marchantiopsida</taxon>
        <taxon>Marchantiidae</taxon>
        <taxon>Marchantiales</taxon>
        <taxon>Aytoniaceae</taxon>
        <taxon>Plagiochasma</taxon>
    </lineage>
</organism>
<dbReference type="InterPro" id="IPR050481">
    <property type="entry name" value="UDP-glycosyltransf_plant"/>
</dbReference>
<dbReference type="CDD" id="cd03784">
    <property type="entry name" value="GT1_Gtf-like"/>
    <property type="match status" value="1"/>
</dbReference>
<dbReference type="SUPFAM" id="SSF53756">
    <property type="entry name" value="UDP-Glycosyltransferase/glycogen phosphorylase"/>
    <property type="match status" value="1"/>
</dbReference>
<keyword evidence="3 4" id="KW-0808">Transferase</keyword>
<evidence type="ECO:0000256" key="3">
    <source>
        <dbReference type="ARBA" id="ARBA00022679"/>
    </source>
</evidence>
<dbReference type="InterPro" id="IPR002213">
    <property type="entry name" value="UDP_glucos_trans"/>
</dbReference>